<dbReference type="CDD" id="cd15482">
    <property type="entry name" value="Sialidase_non-viral"/>
    <property type="match status" value="1"/>
</dbReference>
<gene>
    <name evidence="3" type="ordered locus">Halhy_4775</name>
</gene>
<evidence type="ECO:0000259" key="2">
    <source>
        <dbReference type="Pfam" id="PF14870"/>
    </source>
</evidence>
<dbReference type="RefSeq" id="WP_013767147.1">
    <property type="nucleotide sequence ID" value="NC_015510.1"/>
</dbReference>
<dbReference type="Gene3D" id="2.60.40.4070">
    <property type="match status" value="1"/>
</dbReference>
<dbReference type="Gene3D" id="2.130.10.10">
    <property type="entry name" value="YVTN repeat-like/Quinoprotein amine dehydrogenase"/>
    <property type="match status" value="2"/>
</dbReference>
<evidence type="ECO:0000313" key="3">
    <source>
        <dbReference type="EMBL" id="AEE52609.1"/>
    </source>
</evidence>
<evidence type="ECO:0000313" key="4">
    <source>
        <dbReference type="Proteomes" id="UP000008461"/>
    </source>
</evidence>
<dbReference type="OrthoDB" id="9764804at2"/>
<proteinExistence type="predicted"/>
<name>F4KXV0_HALH1</name>
<evidence type="ECO:0000256" key="1">
    <source>
        <dbReference type="SAM" id="SignalP"/>
    </source>
</evidence>
<reference key="2">
    <citation type="submission" date="2011-04" db="EMBL/GenBank/DDBJ databases">
        <title>Complete sequence of chromosome of Haliscomenobacter hydrossis DSM 1100.</title>
        <authorList>
            <consortium name="US DOE Joint Genome Institute (JGI-PGF)"/>
            <person name="Lucas S."/>
            <person name="Han J."/>
            <person name="Lapidus A."/>
            <person name="Bruce D."/>
            <person name="Goodwin L."/>
            <person name="Pitluck S."/>
            <person name="Peters L."/>
            <person name="Kyrpides N."/>
            <person name="Mavromatis K."/>
            <person name="Ivanova N."/>
            <person name="Ovchinnikova G."/>
            <person name="Pagani I."/>
            <person name="Daligault H."/>
            <person name="Detter J.C."/>
            <person name="Han C."/>
            <person name="Land M."/>
            <person name="Hauser L."/>
            <person name="Markowitz V."/>
            <person name="Cheng J.-F."/>
            <person name="Hugenholtz P."/>
            <person name="Woyke T."/>
            <person name="Wu D."/>
            <person name="Verbarg S."/>
            <person name="Frueling A."/>
            <person name="Brambilla E."/>
            <person name="Klenk H.-P."/>
            <person name="Eisen J.A."/>
        </authorList>
    </citation>
    <scope>NUCLEOTIDE SEQUENCE</scope>
    <source>
        <strain>DSM 1100</strain>
    </source>
</reference>
<feature type="signal peptide" evidence="1">
    <location>
        <begin position="1"/>
        <end position="20"/>
    </location>
</feature>
<dbReference type="EMBL" id="CP002691">
    <property type="protein sequence ID" value="AEE52609.1"/>
    <property type="molecule type" value="Genomic_DNA"/>
</dbReference>
<dbReference type="GO" id="GO:0016787">
    <property type="term" value="F:hydrolase activity"/>
    <property type="evidence" value="ECO:0007669"/>
    <property type="project" value="UniProtKB-KW"/>
</dbReference>
<feature type="chain" id="PRO_5003317259" evidence="1">
    <location>
        <begin position="21"/>
        <end position="410"/>
    </location>
</feature>
<accession>F4KXV0</accession>
<protein>
    <submittedName>
        <fullName evidence="3">Glycosyl hydrolase BNR repeat-containing protein</fullName>
    </submittedName>
</protein>
<sequence length="410" mass="43678">MKFLSALLIIQLCIATSTQAQWQPVPNIPAEPILALYSEGNDLYAAGTNRIYHSMDGGANWSPSALIHQDGDEVTDLAVVDGIIYAAMIQDGCYISTDGGKNWKKNNAGLSGLGATNLSALAVRGDKIYVATIGAGVFVKPLANPLAPWAPFNTNIPWGNVQSLIADGNQLLAGAGANATLSRNTASSATWSEHSFDRFNGQINLFLGATRSGQVLLGAGSQGLYRSTDDGINWTYFNPGVGLMERVRFANWQGQVVALLTKPNGSFLRSTSDAGQTWSAFPLAPPKNGIGFDLLAQGGKLFYAASNGLWSLSATVAAREPKEPEISLGQSFPNPTVDGFTLIPFSLYKSQNVSLAVIDLQGRVIRQLGLGRLPAGPHAFTIDLNGVAAGMYTYVLRSEDELQAQRMMVH</sequence>
<dbReference type="STRING" id="760192.Halhy_4775"/>
<keyword evidence="4" id="KW-1185">Reference proteome</keyword>
<dbReference type="KEGG" id="hhy:Halhy_4775"/>
<organism evidence="3 4">
    <name type="scientific">Haliscomenobacter hydrossis (strain ATCC 27775 / DSM 1100 / LMG 10767 / O)</name>
    <dbReference type="NCBI Taxonomy" id="760192"/>
    <lineage>
        <taxon>Bacteria</taxon>
        <taxon>Pseudomonadati</taxon>
        <taxon>Bacteroidota</taxon>
        <taxon>Saprospiria</taxon>
        <taxon>Saprospirales</taxon>
        <taxon>Haliscomenobacteraceae</taxon>
        <taxon>Haliscomenobacter</taxon>
    </lineage>
</organism>
<keyword evidence="1" id="KW-0732">Signal</keyword>
<dbReference type="AlphaFoldDB" id="F4KXV0"/>
<dbReference type="Proteomes" id="UP000008461">
    <property type="component" value="Chromosome"/>
</dbReference>
<dbReference type="InterPro" id="IPR028203">
    <property type="entry name" value="PSII_CF48-like_dom"/>
</dbReference>
<dbReference type="HOGENOM" id="CLU_670421_0_0_10"/>
<dbReference type="SUPFAM" id="SSF110296">
    <property type="entry name" value="Oligoxyloglucan reducing end-specific cellobiohydrolase"/>
    <property type="match status" value="2"/>
</dbReference>
<reference evidence="3 4" key="1">
    <citation type="journal article" date="2011" name="Stand. Genomic Sci.">
        <title>Complete genome sequence of Haliscomenobacter hydrossis type strain (O).</title>
        <authorList>
            <consortium name="US DOE Joint Genome Institute (JGI-PGF)"/>
            <person name="Daligault H."/>
            <person name="Lapidus A."/>
            <person name="Zeytun A."/>
            <person name="Nolan M."/>
            <person name="Lucas S."/>
            <person name="Del Rio T.G."/>
            <person name="Tice H."/>
            <person name="Cheng J.F."/>
            <person name="Tapia R."/>
            <person name="Han C."/>
            <person name="Goodwin L."/>
            <person name="Pitluck S."/>
            <person name="Liolios K."/>
            <person name="Pagani I."/>
            <person name="Ivanova N."/>
            <person name="Huntemann M."/>
            <person name="Mavromatis K."/>
            <person name="Mikhailova N."/>
            <person name="Pati A."/>
            <person name="Chen A."/>
            <person name="Palaniappan K."/>
            <person name="Land M."/>
            <person name="Hauser L."/>
            <person name="Brambilla E.M."/>
            <person name="Rohde M."/>
            <person name="Verbarg S."/>
            <person name="Goker M."/>
            <person name="Bristow J."/>
            <person name="Eisen J.A."/>
            <person name="Markowitz V."/>
            <person name="Hugenholtz P."/>
            <person name="Kyrpides N.C."/>
            <person name="Klenk H.P."/>
            <person name="Woyke T."/>
        </authorList>
    </citation>
    <scope>NUCLEOTIDE SEQUENCE [LARGE SCALE GENOMIC DNA]</scope>
    <source>
        <strain evidence="4">ATCC 27775 / DSM 1100 / LMG 10767 / O</strain>
    </source>
</reference>
<dbReference type="Pfam" id="PF14870">
    <property type="entry name" value="PSII_BNR"/>
    <property type="match status" value="1"/>
</dbReference>
<dbReference type="InterPro" id="IPR026444">
    <property type="entry name" value="Secre_tail"/>
</dbReference>
<dbReference type="NCBIfam" id="TIGR04183">
    <property type="entry name" value="Por_Secre_tail"/>
    <property type="match status" value="1"/>
</dbReference>
<dbReference type="eggNOG" id="COG4447">
    <property type="taxonomic scope" value="Bacteria"/>
</dbReference>
<dbReference type="InterPro" id="IPR015943">
    <property type="entry name" value="WD40/YVTN_repeat-like_dom_sf"/>
</dbReference>
<keyword evidence="3" id="KW-0378">Hydrolase</keyword>
<feature type="domain" description="Photosynthesis system II assembly factor Ycf48/Hcf136-like" evidence="2">
    <location>
        <begin position="40"/>
        <end position="235"/>
    </location>
</feature>